<dbReference type="PANTHER" id="PTHR11051:SF8">
    <property type="entry name" value="PROTEIN-GLUCOSYLGALACTOSYLHYDROXYLYSINE GLUCOSIDASE"/>
    <property type="match status" value="1"/>
</dbReference>
<feature type="domain" description="Glycoside hydrolase family 65 N-terminal" evidence="4">
    <location>
        <begin position="262"/>
        <end position="516"/>
    </location>
</feature>
<dbReference type="Gene3D" id="3.40.50.1000">
    <property type="entry name" value="HAD superfamily/HAD-like"/>
    <property type="match status" value="1"/>
</dbReference>
<dbReference type="InterPro" id="IPR010976">
    <property type="entry name" value="B-phosphoglucomutase_hydrolase"/>
</dbReference>
<dbReference type="InterPro" id="IPR037018">
    <property type="entry name" value="GH65_N"/>
</dbReference>
<dbReference type="GO" id="GO:0005975">
    <property type="term" value="P:carbohydrate metabolic process"/>
    <property type="evidence" value="ECO:0007669"/>
    <property type="project" value="InterPro"/>
</dbReference>
<reference evidence="5 6" key="2">
    <citation type="journal article" date="2014" name="Genome Announc.">
        <title>Complete Genome Sequence of the Subsurface, Mesophilic Sulfate-Reducing Bacterium Desulfovibrio aespoeensis Aspo-2.</title>
        <authorList>
            <person name="Pedersen K."/>
            <person name="Bengtsson A."/>
            <person name="Edlund J."/>
            <person name="Rabe L."/>
            <person name="Hazen T."/>
            <person name="Chakraborty R."/>
            <person name="Goodwin L."/>
            <person name="Shapiro N."/>
        </authorList>
    </citation>
    <scope>NUCLEOTIDE SEQUENCE [LARGE SCALE GENOMIC DNA]</scope>
    <source>
        <strain evidence="6">ATCC 700646 / DSM 10631 / Aspo-2</strain>
    </source>
</reference>
<dbReference type="SUPFAM" id="SSF56784">
    <property type="entry name" value="HAD-like"/>
    <property type="match status" value="1"/>
</dbReference>
<proteinExistence type="inferred from homology"/>
<dbReference type="EMBL" id="CP002431">
    <property type="protein sequence ID" value="ADU63716.1"/>
    <property type="molecule type" value="Genomic_DNA"/>
</dbReference>
<dbReference type="Pfam" id="PF03633">
    <property type="entry name" value="Glyco_hydro_65C"/>
    <property type="match status" value="1"/>
</dbReference>
<dbReference type="OrthoDB" id="414934at2"/>
<dbReference type="NCBIfam" id="TIGR02009">
    <property type="entry name" value="PGMB-YQAB-SF"/>
    <property type="match status" value="1"/>
</dbReference>
<dbReference type="GO" id="GO:0004553">
    <property type="term" value="F:hydrolase activity, hydrolyzing O-glycosyl compounds"/>
    <property type="evidence" value="ECO:0007669"/>
    <property type="project" value="TreeGrafter"/>
</dbReference>
<dbReference type="HOGENOM" id="CLU_006285_1_0_7"/>
<dbReference type="InterPro" id="IPR006439">
    <property type="entry name" value="HAD-SF_hydro_IA"/>
</dbReference>
<dbReference type="InterPro" id="IPR005194">
    <property type="entry name" value="Glyco_hydro_65_C"/>
</dbReference>
<name>E6VWV4_PSEA9</name>
<dbReference type="KEGG" id="das:Daes_2720"/>
<evidence type="ECO:0000259" key="4">
    <source>
        <dbReference type="Pfam" id="PF03636"/>
    </source>
</evidence>
<evidence type="ECO:0000313" key="6">
    <source>
        <dbReference type="Proteomes" id="UP000002191"/>
    </source>
</evidence>
<evidence type="ECO:0000259" key="3">
    <source>
        <dbReference type="Pfam" id="PF03633"/>
    </source>
</evidence>
<dbReference type="InterPro" id="IPR008928">
    <property type="entry name" value="6-hairpin_glycosidase_sf"/>
</dbReference>
<dbReference type="InterPro" id="IPR023198">
    <property type="entry name" value="PGP-like_dom2"/>
</dbReference>
<dbReference type="InterPro" id="IPR036412">
    <property type="entry name" value="HAD-like_sf"/>
</dbReference>
<dbReference type="SUPFAM" id="SSF74650">
    <property type="entry name" value="Galactose mutarotase-like"/>
    <property type="match status" value="1"/>
</dbReference>
<dbReference type="eggNOG" id="COG0637">
    <property type="taxonomic scope" value="Bacteria"/>
</dbReference>
<feature type="domain" description="Glycoside hydrolase family 65 C-terminal" evidence="3">
    <location>
        <begin position="984"/>
        <end position="1043"/>
    </location>
</feature>
<keyword evidence="5" id="KW-0378">Hydrolase</keyword>
<dbReference type="GO" id="GO:0016757">
    <property type="term" value="F:glycosyltransferase activity"/>
    <property type="evidence" value="ECO:0007669"/>
    <property type="project" value="UniProtKB-ARBA"/>
</dbReference>
<evidence type="ECO:0000313" key="5">
    <source>
        <dbReference type="EMBL" id="ADU63716.1"/>
    </source>
</evidence>
<dbReference type="STRING" id="643562.Daes_2720"/>
<dbReference type="Pfam" id="PF03636">
    <property type="entry name" value="Glyco_hydro_65N"/>
    <property type="match status" value="1"/>
</dbReference>
<dbReference type="SFLD" id="SFLDG01129">
    <property type="entry name" value="C1.5:_HAD__Beta-PGM__Phosphata"/>
    <property type="match status" value="1"/>
</dbReference>
<dbReference type="Gene3D" id="2.60.420.10">
    <property type="entry name" value="Maltose phosphorylase, domain 3"/>
    <property type="match status" value="1"/>
</dbReference>
<dbReference type="InterPro" id="IPR005196">
    <property type="entry name" value="Glyco_hydro_65_N"/>
</dbReference>
<dbReference type="AlphaFoldDB" id="E6VWV4"/>
<dbReference type="InterPro" id="IPR012341">
    <property type="entry name" value="6hp_glycosidase-like_sf"/>
</dbReference>
<dbReference type="NCBIfam" id="TIGR01509">
    <property type="entry name" value="HAD-SF-IA-v3"/>
    <property type="match status" value="1"/>
</dbReference>
<organism evidence="5 6">
    <name type="scientific">Pseudodesulfovibrio aespoeensis (strain ATCC 700646 / DSM 10631 / Aspo-2)</name>
    <name type="common">Desulfovibrio aespoeensis</name>
    <dbReference type="NCBI Taxonomy" id="643562"/>
    <lineage>
        <taxon>Bacteria</taxon>
        <taxon>Pseudomonadati</taxon>
        <taxon>Thermodesulfobacteriota</taxon>
        <taxon>Desulfovibrionia</taxon>
        <taxon>Desulfovibrionales</taxon>
        <taxon>Desulfovibrionaceae</taxon>
    </lineage>
</organism>
<dbReference type="Pfam" id="PF00702">
    <property type="entry name" value="Hydrolase"/>
    <property type="match status" value="1"/>
</dbReference>
<dbReference type="Gene3D" id="1.10.150.240">
    <property type="entry name" value="Putative phosphatase, domain 2"/>
    <property type="match status" value="1"/>
</dbReference>
<dbReference type="PRINTS" id="PR00413">
    <property type="entry name" value="HADHALOGNASE"/>
</dbReference>
<dbReference type="Gene3D" id="1.50.10.10">
    <property type="match status" value="1"/>
</dbReference>
<dbReference type="FunFam" id="1.50.10.10:FF:000053">
    <property type="entry name" value="Putative glycosyl hydrolase"/>
    <property type="match status" value="1"/>
</dbReference>
<keyword evidence="6" id="KW-1185">Reference proteome</keyword>
<evidence type="ECO:0000259" key="2">
    <source>
        <dbReference type="Pfam" id="PF03632"/>
    </source>
</evidence>
<dbReference type="InterPro" id="IPR023214">
    <property type="entry name" value="HAD_sf"/>
</dbReference>
<dbReference type="eggNOG" id="COG1554">
    <property type="taxonomic scope" value="Bacteria"/>
</dbReference>
<accession>E6VWV4</accession>
<protein>
    <submittedName>
        <fullName evidence="5">Beta-phosphoglucomutase family hydrolase</fullName>
    </submittedName>
</protein>
<gene>
    <name evidence="5" type="ordered locus">Daes_2720</name>
</gene>
<dbReference type="Pfam" id="PF03632">
    <property type="entry name" value="Glyco_hydro_65m"/>
    <property type="match status" value="1"/>
</dbReference>
<dbReference type="Proteomes" id="UP000002191">
    <property type="component" value="Chromosome"/>
</dbReference>
<feature type="domain" description="Glycoside hydrolase family 65 central catalytic" evidence="2">
    <location>
        <begin position="571"/>
        <end position="970"/>
    </location>
</feature>
<reference evidence="6" key="1">
    <citation type="submission" date="2010-12" db="EMBL/GenBank/DDBJ databases">
        <title>Complete sequence of Desulfovibrio aespoeensis Aspo-2.</title>
        <authorList>
            <consortium name="US DOE Joint Genome Institute"/>
            <person name="Lucas S."/>
            <person name="Copeland A."/>
            <person name="Lapidus A."/>
            <person name="Cheng J.-F."/>
            <person name="Goodwin L."/>
            <person name="Pitluck S."/>
            <person name="Chertkov O."/>
            <person name="Misra M."/>
            <person name="Detter J.C."/>
            <person name="Han C."/>
            <person name="Tapia R."/>
            <person name="Land M."/>
            <person name="Hauser L."/>
            <person name="Kyrpides N."/>
            <person name="Ivanova N."/>
            <person name="Ovchinnikova G."/>
            <person name="Pedersen K."/>
            <person name="Jagevall S."/>
            <person name="Hazen T."/>
            <person name="Woyke T."/>
        </authorList>
    </citation>
    <scope>NUCLEOTIDE SEQUENCE [LARGE SCALE GENOMIC DNA]</scope>
    <source>
        <strain evidence="6">ATCC 700646 / DSM 10631 / Aspo-2</strain>
    </source>
</reference>
<dbReference type="GO" id="GO:0030246">
    <property type="term" value="F:carbohydrate binding"/>
    <property type="evidence" value="ECO:0007669"/>
    <property type="project" value="InterPro"/>
</dbReference>
<comment type="similarity">
    <text evidence="1">Belongs to the HAD-like hydrolase superfamily. CbbY/CbbZ/Gph/YieH family.</text>
</comment>
<dbReference type="InterPro" id="IPR011013">
    <property type="entry name" value="Gal_mutarotase_sf_dom"/>
</dbReference>
<dbReference type="SFLD" id="SFLDS00003">
    <property type="entry name" value="Haloacid_Dehalogenase"/>
    <property type="match status" value="1"/>
</dbReference>
<dbReference type="Gene3D" id="2.70.98.40">
    <property type="entry name" value="Glycoside hydrolase, family 65, N-terminal domain"/>
    <property type="match status" value="1"/>
</dbReference>
<evidence type="ECO:0000256" key="1">
    <source>
        <dbReference type="ARBA" id="ARBA00006171"/>
    </source>
</evidence>
<dbReference type="SUPFAM" id="SSF48208">
    <property type="entry name" value="Six-hairpin glycosidases"/>
    <property type="match status" value="1"/>
</dbReference>
<sequence>MAAIALKGVVFDLDGVITRTASVHAQAWETAFNEFLKLHSEEKNVPFEPFDRTKDYQNHVDGKPRFEGVLSFLKSRNIRLPAGEPDDSPGTDTICAVGNRKNELYQRILREEGPEVFASSVRLIDALKTRGVGVAVATSSRNCMLVLELAGIDTLFDAHVDGVVSEERGLKGKPEPDIFIAAARELGCNPGECVVVEDAISGVQAGRAGNFGMTLGVARNTPGELLLRFGADKVVSDLGEITADDLFDWFETGMASDEWYLTYSGFDPGDEKLRETLTAVGNGYLGTRGAYECECSSYYFYPGTYISGVFNKTASQVQGRDVWNNDMVNCPNWLPVEFRIGQGEFVSPLSMEILSYSHRLDMRTGVMSRDMVVKDQVGRITRIASRRLVSMADCHLCALRFDLTPLNYSSRITLRSSIDGNVENNGVARYASLNTRHLRRIGGGQTPDGIFLHMETSHSRYQVVMAAKCVVLVDGKPLRVQRKVVQNEARVSEEVCVSAMENTRYTLEKFVYVRTSLDQEPGDLMELCLDGLRGVRTFAGVHGPHARSWKGLWQKADIRVTGDRFVQRVLRLHIYHLLVTASPHNVDRDAGMPARGLHGEAYRGHIFWDELYILPFFDSNYPEISRSLLMYRYNRLDAARAYARENGQVGAMFPWQTADDGSEETQEVHYNPESKKWDPDLSRRQRHVSIAVFVNVWRYVEWSGDTSFLRKFGAEMMLDIARFWGGIARFDEVTGRYHIEGIMGPDEFHERLPGSPTPGVRDNAYTNIMVVWLLEKALETLDALPPKVRDAVTARIGLTGSEVAKWKDMITKLNVIMTKDGIISQFDGYMDLKELDWEGYRKRFYSIHRMDRILKAENDSPDNYKVAKQADTLMIWYVLEPDEVARILTQLGHRIDDPIRLLRDNYDYYEQRTSHGSTLSKVVHAVISRYIHPSGVSWDWFMEAMHSDIEDTQGGTTIEGIHTGVMAGTLEVVKQDFAGLNMSSTPMKVDPDLPPHWGEVRLSFVWRKVWFDLSITHDRVNMTAYHQGDRALPVEIFGKPYTLRPGMTVEAVRQETLRD</sequence>
<dbReference type="PANTHER" id="PTHR11051">
    <property type="entry name" value="GLYCOSYL HYDROLASE-RELATED"/>
    <property type="match status" value="1"/>
</dbReference>
<dbReference type="RefSeq" id="WP_013515622.1">
    <property type="nucleotide sequence ID" value="NC_014844.1"/>
</dbReference>
<dbReference type="InterPro" id="IPR005195">
    <property type="entry name" value="Glyco_hydro_65_M"/>
</dbReference>